<dbReference type="EMBL" id="OX465084">
    <property type="protein sequence ID" value="CAI9298698.1"/>
    <property type="molecule type" value="Genomic_DNA"/>
</dbReference>
<dbReference type="Proteomes" id="UP001177003">
    <property type="component" value="Chromosome 8"/>
</dbReference>
<organism evidence="2 3">
    <name type="scientific">Lactuca saligna</name>
    <name type="common">Willowleaf lettuce</name>
    <dbReference type="NCBI Taxonomy" id="75948"/>
    <lineage>
        <taxon>Eukaryota</taxon>
        <taxon>Viridiplantae</taxon>
        <taxon>Streptophyta</taxon>
        <taxon>Embryophyta</taxon>
        <taxon>Tracheophyta</taxon>
        <taxon>Spermatophyta</taxon>
        <taxon>Magnoliopsida</taxon>
        <taxon>eudicotyledons</taxon>
        <taxon>Gunneridae</taxon>
        <taxon>Pentapetalae</taxon>
        <taxon>asterids</taxon>
        <taxon>campanulids</taxon>
        <taxon>Asterales</taxon>
        <taxon>Asteraceae</taxon>
        <taxon>Cichorioideae</taxon>
        <taxon>Cichorieae</taxon>
        <taxon>Lactucinae</taxon>
        <taxon>Lactuca</taxon>
    </lineage>
</organism>
<evidence type="ECO:0000313" key="2">
    <source>
        <dbReference type="EMBL" id="CAI9298698.1"/>
    </source>
</evidence>
<accession>A0AA35ZUN5</accession>
<keyword evidence="3" id="KW-1185">Reference proteome</keyword>
<name>A0AA35ZUN5_LACSI</name>
<reference evidence="2" key="1">
    <citation type="submission" date="2023-04" db="EMBL/GenBank/DDBJ databases">
        <authorList>
            <person name="Vijverberg K."/>
            <person name="Xiong W."/>
            <person name="Schranz E."/>
        </authorList>
    </citation>
    <scope>NUCLEOTIDE SEQUENCE</scope>
</reference>
<evidence type="ECO:0000313" key="3">
    <source>
        <dbReference type="Proteomes" id="UP001177003"/>
    </source>
</evidence>
<protein>
    <submittedName>
        <fullName evidence="2">Uncharacterized protein</fullName>
    </submittedName>
</protein>
<feature type="compositionally biased region" description="Polar residues" evidence="1">
    <location>
        <begin position="123"/>
        <end position="132"/>
    </location>
</feature>
<dbReference type="AlphaFoldDB" id="A0AA35ZUN5"/>
<sequence length="155" mass="16836">MSAPPSLTSLANRTMHQDNPYNLQNFHDHNNQSISDVRPLSTSVTGNETYEAAAQLPSFQALARHQEKSQMHMDAATEYDLYGQPLSLGSIESPCQTSQPIADGIYEGYDLPPSRTDIRPAGSSVTGSTTADQIGAPQQFGQMSMTSKGGIYQKR</sequence>
<proteinExistence type="predicted"/>
<evidence type="ECO:0000256" key="1">
    <source>
        <dbReference type="SAM" id="MobiDB-lite"/>
    </source>
</evidence>
<gene>
    <name evidence="2" type="ORF">LSALG_LOCUS37444</name>
</gene>
<feature type="region of interest" description="Disordered" evidence="1">
    <location>
        <begin position="120"/>
        <end position="155"/>
    </location>
</feature>